<dbReference type="EMBL" id="BLLK01000045">
    <property type="protein sequence ID" value="GFH51447.1"/>
    <property type="molecule type" value="Genomic_DNA"/>
</dbReference>
<name>A0AAD3CSL4_9STRA</name>
<dbReference type="InterPro" id="IPR051419">
    <property type="entry name" value="Lys/N-term_MeTrsfase_sf"/>
</dbReference>
<dbReference type="GO" id="GO:0032259">
    <property type="term" value="P:methylation"/>
    <property type="evidence" value="ECO:0007669"/>
    <property type="project" value="UniProtKB-KW"/>
</dbReference>
<feature type="region of interest" description="Disordered" evidence="4">
    <location>
        <begin position="126"/>
        <end position="150"/>
    </location>
</feature>
<proteinExistence type="inferred from homology"/>
<gene>
    <name evidence="6" type="ORF">CTEN210_07923</name>
</gene>
<dbReference type="AlphaFoldDB" id="A0AAD3CSL4"/>
<organism evidence="6 7">
    <name type="scientific">Chaetoceros tenuissimus</name>
    <dbReference type="NCBI Taxonomy" id="426638"/>
    <lineage>
        <taxon>Eukaryota</taxon>
        <taxon>Sar</taxon>
        <taxon>Stramenopiles</taxon>
        <taxon>Ochrophyta</taxon>
        <taxon>Bacillariophyta</taxon>
        <taxon>Coscinodiscophyceae</taxon>
        <taxon>Chaetocerotophycidae</taxon>
        <taxon>Chaetocerotales</taxon>
        <taxon>Chaetocerotaceae</taxon>
        <taxon>Chaetoceros</taxon>
    </lineage>
</organism>
<reference evidence="6 7" key="1">
    <citation type="journal article" date="2021" name="Sci. Rep.">
        <title>The genome of the diatom Chaetoceros tenuissimus carries an ancient integrated fragment of an extant virus.</title>
        <authorList>
            <person name="Hongo Y."/>
            <person name="Kimura K."/>
            <person name="Takaki Y."/>
            <person name="Yoshida Y."/>
            <person name="Baba S."/>
            <person name="Kobayashi G."/>
            <person name="Nagasaki K."/>
            <person name="Hano T."/>
            <person name="Tomaru Y."/>
        </authorList>
    </citation>
    <scope>NUCLEOTIDE SEQUENCE [LARGE SCALE GENOMIC DNA]</scope>
    <source>
        <strain evidence="6 7">NIES-3715</strain>
    </source>
</reference>
<evidence type="ECO:0000256" key="1">
    <source>
        <dbReference type="ARBA" id="ARBA00008361"/>
    </source>
</evidence>
<dbReference type="InterPro" id="IPR029063">
    <property type="entry name" value="SAM-dependent_MTases_sf"/>
</dbReference>
<evidence type="ECO:0000256" key="2">
    <source>
        <dbReference type="ARBA" id="ARBA00022603"/>
    </source>
</evidence>
<dbReference type="PANTHER" id="PTHR12176:SF79">
    <property type="entry name" value="METHYLTRANSFERASE TYPE 11 DOMAIN-CONTAINING PROTEIN"/>
    <property type="match status" value="1"/>
</dbReference>
<keyword evidence="3" id="KW-0808">Transferase</keyword>
<dbReference type="GO" id="GO:0008757">
    <property type="term" value="F:S-adenosylmethionine-dependent methyltransferase activity"/>
    <property type="evidence" value="ECO:0007669"/>
    <property type="project" value="InterPro"/>
</dbReference>
<evidence type="ECO:0000256" key="4">
    <source>
        <dbReference type="SAM" id="MobiDB-lite"/>
    </source>
</evidence>
<keyword evidence="2" id="KW-0489">Methyltransferase</keyword>
<feature type="compositionally biased region" description="Basic and acidic residues" evidence="4">
    <location>
        <begin position="126"/>
        <end position="140"/>
    </location>
</feature>
<dbReference type="PANTHER" id="PTHR12176">
    <property type="entry name" value="SAM-DEPENDENT METHYLTRANSFERASE SUPERFAMILY PROTEIN"/>
    <property type="match status" value="1"/>
</dbReference>
<comment type="similarity">
    <text evidence="1">Belongs to the methyltransferase superfamily.</text>
</comment>
<dbReference type="Gene3D" id="3.40.50.150">
    <property type="entry name" value="Vaccinia Virus protein VP39"/>
    <property type="match status" value="1"/>
</dbReference>
<dbReference type="InterPro" id="IPR013216">
    <property type="entry name" value="Methyltransf_11"/>
</dbReference>
<evidence type="ECO:0000313" key="6">
    <source>
        <dbReference type="EMBL" id="GFH51447.1"/>
    </source>
</evidence>
<dbReference type="SUPFAM" id="SSF53335">
    <property type="entry name" value="S-adenosyl-L-methionine-dependent methyltransferases"/>
    <property type="match status" value="1"/>
</dbReference>
<comment type="caution">
    <text evidence="6">The sequence shown here is derived from an EMBL/GenBank/DDBJ whole genome shotgun (WGS) entry which is preliminary data.</text>
</comment>
<evidence type="ECO:0000259" key="5">
    <source>
        <dbReference type="Pfam" id="PF08241"/>
    </source>
</evidence>
<dbReference type="Pfam" id="PF08241">
    <property type="entry name" value="Methyltransf_11"/>
    <property type="match status" value="1"/>
</dbReference>
<evidence type="ECO:0000256" key="3">
    <source>
        <dbReference type="ARBA" id="ARBA00022679"/>
    </source>
</evidence>
<protein>
    <recommendedName>
        <fullName evidence="5">Methyltransferase type 11 domain-containing protein</fullName>
    </recommendedName>
</protein>
<dbReference type="CDD" id="cd02440">
    <property type="entry name" value="AdoMet_MTases"/>
    <property type="match status" value="1"/>
</dbReference>
<sequence length="281" mass="32107">MSSFSNYGSVEYWNKRYEQEKGVFEWYQNYSTLKEFLTPAVLSPSKNLAKIDGEEEACLGEFPPKELCKVLIVGCGYSRLGEEMLNDGYIGGIVNIDYSNVCIEERKNTHDNNDIYRKVQAKVNRETREELNRKSSKEKSDEESDTLKNNSIRSKSINSISYPQVQRMEFECIDVTKDLPYPDNSFDLIINKAALDAILCGNGALTKVKHMMQECSRVLKDGHGSMVVVSHGRPEDRIMYFENNEKLWRGGVRIYKVPKPNVGVLVAATKSKHHHIYISSK</sequence>
<dbReference type="Proteomes" id="UP001054902">
    <property type="component" value="Unassembled WGS sequence"/>
</dbReference>
<keyword evidence="7" id="KW-1185">Reference proteome</keyword>
<feature type="domain" description="Methyltransferase type 11" evidence="5">
    <location>
        <begin position="165"/>
        <end position="222"/>
    </location>
</feature>
<accession>A0AAD3CSL4</accession>
<evidence type="ECO:0000313" key="7">
    <source>
        <dbReference type="Proteomes" id="UP001054902"/>
    </source>
</evidence>